<dbReference type="InterPro" id="IPR000531">
    <property type="entry name" value="Beta-barrel_TonB"/>
</dbReference>
<keyword evidence="4" id="KW-1134">Transmembrane beta strand</keyword>
<evidence type="ECO:0000259" key="11">
    <source>
        <dbReference type="Pfam" id="PF00593"/>
    </source>
</evidence>
<dbReference type="Pfam" id="PF00593">
    <property type="entry name" value="TonB_dep_Rec_b-barrel"/>
    <property type="match status" value="1"/>
</dbReference>
<name>A0A484RKY3_9ZZZZ</name>
<keyword evidence="9" id="KW-0472">Membrane</keyword>
<dbReference type="GO" id="GO:0009279">
    <property type="term" value="C:cell outer membrane"/>
    <property type="evidence" value="ECO:0007669"/>
    <property type="project" value="UniProtKB-SubCell"/>
</dbReference>
<dbReference type="InterPro" id="IPR039426">
    <property type="entry name" value="TonB-dep_rcpt-like"/>
</dbReference>
<gene>
    <name evidence="13" type="ORF">BER1_3796</name>
    <name evidence="14" type="ORF">BER2_3765</name>
</gene>
<protein>
    <submittedName>
        <fullName evidence="14">Ferrichrome-iron receptor</fullName>
    </submittedName>
</protein>
<dbReference type="Gene3D" id="2.170.130.10">
    <property type="entry name" value="TonB-dependent receptor, plug domain"/>
    <property type="match status" value="1"/>
</dbReference>
<feature type="domain" description="TonB-dependent receptor plug" evidence="12">
    <location>
        <begin position="66"/>
        <end position="164"/>
    </location>
</feature>
<keyword evidence="10" id="KW-0998">Cell outer membrane</keyword>
<accession>A0A484RKY3</accession>
<keyword evidence="5" id="KW-0812">Transmembrane</keyword>
<dbReference type="Gene3D" id="2.40.170.20">
    <property type="entry name" value="TonB-dependent receptor, beta-barrel domain"/>
    <property type="match status" value="1"/>
</dbReference>
<evidence type="ECO:0000256" key="2">
    <source>
        <dbReference type="ARBA" id="ARBA00009810"/>
    </source>
</evidence>
<keyword evidence="6" id="KW-0732">Signal</keyword>
<dbReference type="CDD" id="cd01347">
    <property type="entry name" value="ligand_gated_channel"/>
    <property type="match status" value="1"/>
</dbReference>
<keyword evidence="8" id="KW-0798">TonB box</keyword>
<dbReference type="GO" id="GO:0015891">
    <property type="term" value="P:siderophore transport"/>
    <property type="evidence" value="ECO:0007669"/>
    <property type="project" value="InterPro"/>
</dbReference>
<evidence type="ECO:0000259" key="12">
    <source>
        <dbReference type="Pfam" id="PF07715"/>
    </source>
</evidence>
<dbReference type="EMBL" id="CAADIH010000037">
    <property type="protein sequence ID" value="VFR51064.1"/>
    <property type="molecule type" value="Genomic_DNA"/>
</dbReference>
<evidence type="ECO:0000256" key="7">
    <source>
        <dbReference type="ARBA" id="ARBA00023065"/>
    </source>
</evidence>
<comment type="similarity">
    <text evidence="2">Belongs to the TonB-dependent receptor family.</text>
</comment>
<evidence type="ECO:0000256" key="4">
    <source>
        <dbReference type="ARBA" id="ARBA00022452"/>
    </source>
</evidence>
<dbReference type="PANTHER" id="PTHR32552:SF85">
    <property type="entry name" value="BLL7968 PROTEIN"/>
    <property type="match status" value="1"/>
</dbReference>
<organism evidence="14">
    <name type="scientific">plant metagenome</name>
    <dbReference type="NCBI Taxonomy" id="1297885"/>
    <lineage>
        <taxon>unclassified sequences</taxon>
        <taxon>metagenomes</taxon>
        <taxon>organismal metagenomes</taxon>
    </lineage>
</organism>
<evidence type="ECO:0000313" key="14">
    <source>
        <dbReference type="EMBL" id="VFR51064.1"/>
    </source>
</evidence>
<evidence type="ECO:0000256" key="6">
    <source>
        <dbReference type="ARBA" id="ARBA00022729"/>
    </source>
</evidence>
<dbReference type="InterPro" id="IPR010105">
    <property type="entry name" value="TonB_sidphr_rcpt"/>
</dbReference>
<evidence type="ECO:0000256" key="1">
    <source>
        <dbReference type="ARBA" id="ARBA00004571"/>
    </source>
</evidence>
<evidence type="ECO:0000256" key="9">
    <source>
        <dbReference type="ARBA" id="ARBA00023136"/>
    </source>
</evidence>
<feature type="domain" description="TonB-dependent receptor-like beta-barrel" evidence="11">
    <location>
        <begin position="233"/>
        <end position="675"/>
    </location>
</feature>
<dbReference type="InterPro" id="IPR037066">
    <property type="entry name" value="Plug_dom_sf"/>
</dbReference>
<dbReference type="Pfam" id="PF07715">
    <property type="entry name" value="Plug"/>
    <property type="match status" value="1"/>
</dbReference>
<evidence type="ECO:0000256" key="5">
    <source>
        <dbReference type="ARBA" id="ARBA00022692"/>
    </source>
</evidence>
<dbReference type="FunFam" id="2.170.130.10:FF:000001">
    <property type="entry name" value="Catecholate siderophore TonB-dependent receptor"/>
    <property type="match status" value="1"/>
</dbReference>
<dbReference type="SUPFAM" id="SSF56935">
    <property type="entry name" value="Porins"/>
    <property type="match status" value="1"/>
</dbReference>
<evidence type="ECO:0000256" key="3">
    <source>
        <dbReference type="ARBA" id="ARBA00022448"/>
    </source>
</evidence>
<dbReference type="PANTHER" id="PTHR32552">
    <property type="entry name" value="FERRICHROME IRON RECEPTOR-RELATED"/>
    <property type="match status" value="1"/>
</dbReference>
<evidence type="ECO:0000256" key="10">
    <source>
        <dbReference type="ARBA" id="ARBA00023237"/>
    </source>
</evidence>
<dbReference type="PROSITE" id="PS52016">
    <property type="entry name" value="TONB_DEPENDENT_REC_3"/>
    <property type="match status" value="1"/>
</dbReference>
<sequence length="708" mass="77002">MVKVPGMKVPAASLGASVCLGVLCAASAFAQTSQPASLGTITVTGQAESGYQPLRASPAMRTDAPLLDIPQAVNVVTETVIRDQAARSLDDVLGNISGITQTNTLGGTQDAFIRRGFGQNRDNAILTNGMKTVLPRSFNATTERVEVMKGPASTLFGIQDPGGAINVVTKRPERVFSGEASVGASSFGGGNGMVDVTGPIAGTSLAYRLIGSHNNTEYWRNFGRNKDWLFSPSLSWFGERTVVTASYMRQGYSIPFDRGTIWDIDAGGPIPLDRKIRLDEPFNVTDGHSALTTLNVSHELSRDWRVTFDYSYSTDDYTDNQARVMAYNAATGAVTRRVDATRGSSMIGHAARLDLTGTARLGGMKHDLLMGAEYDYHRTLRSDMIRCPQAVSFNINRPAYGSVQTCNRVVATDSDQYERLRSPSVYFQDAIHLNDQWIVVAGTRYQQYKQISGRGRPFVLNTDTSGSKFVPRVGAVYKATPSTSFYANVAKSFRPQSSFSSYMGNLPPEEGLTYEVGAKWEMARGLTANLAVYTADKENVTYFENVNGVIETRAAGKVRSRGVEMDVSGRLTDQWSVIASYAFTDAVVKEDPDYTGKQLANVARHTASLFAMYDFGVLDNGNGFKLGAGVRGVSKRPGINDNSYFLPGYGVVDAMAAYTFNTRNPVTVQLNLRNLFDRTYFSSSLGSSRYGNAYGEPFNATLSASVRF</sequence>
<keyword evidence="3" id="KW-0813">Transport</keyword>
<dbReference type="EMBL" id="CAADIE010000002">
    <property type="protein sequence ID" value="VFR33108.1"/>
    <property type="molecule type" value="Genomic_DNA"/>
</dbReference>
<proteinExistence type="inferred from homology"/>
<evidence type="ECO:0000313" key="13">
    <source>
        <dbReference type="EMBL" id="VFR33108.1"/>
    </source>
</evidence>
<dbReference type="InterPro" id="IPR012910">
    <property type="entry name" value="Plug_dom"/>
</dbReference>
<dbReference type="InterPro" id="IPR036942">
    <property type="entry name" value="Beta-barrel_TonB_sf"/>
</dbReference>
<keyword evidence="14" id="KW-0675">Receptor</keyword>
<dbReference type="GO" id="GO:0038023">
    <property type="term" value="F:signaling receptor activity"/>
    <property type="evidence" value="ECO:0007669"/>
    <property type="project" value="InterPro"/>
</dbReference>
<dbReference type="GO" id="GO:0015344">
    <property type="term" value="F:siderophore uptake transmembrane transporter activity"/>
    <property type="evidence" value="ECO:0007669"/>
    <property type="project" value="TreeGrafter"/>
</dbReference>
<dbReference type="AlphaFoldDB" id="A0A484RKY3"/>
<evidence type="ECO:0000256" key="8">
    <source>
        <dbReference type="ARBA" id="ARBA00023077"/>
    </source>
</evidence>
<keyword evidence="7" id="KW-0406">Ion transport</keyword>
<comment type="subcellular location">
    <subcellularLocation>
        <location evidence="1">Cell outer membrane</location>
        <topology evidence="1">Multi-pass membrane protein</topology>
    </subcellularLocation>
</comment>
<reference evidence="14" key="1">
    <citation type="submission" date="2019-03" db="EMBL/GenBank/DDBJ databases">
        <authorList>
            <person name="Danneels B."/>
        </authorList>
    </citation>
    <scope>NUCLEOTIDE SEQUENCE</scope>
</reference>
<dbReference type="NCBIfam" id="TIGR01783">
    <property type="entry name" value="TonB-siderophor"/>
    <property type="match status" value="1"/>
</dbReference>